<dbReference type="Gene3D" id="2.40.50.140">
    <property type="entry name" value="Nucleic acid-binding proteins"/>
    <property type="match status" value="1"/>
</dbReference>
<organism evidence="3 4">
    <name type="scientific">Streptomyces fagopyri</name>
    <dbReference type="NCBI Taxonomy" id="2662397"/>
    <lineage>
        <taxon>Bacteria</taxon>
        <taxon>Bacillati</taxon>
        <taxon>Actinomycetota</taxon>
        <taxon>Actinomycetes</taxon>
        <taxon>Kitasatosporales</taxon>
        <taxon>Streptomycetaceae</taxon>
        <taxon>Streptomyces</taxon>
    </lineage>
</organism>
<dbReference type="KEGG" id="sfy:GFH48_06530"/>
<dbReference type="GO" id="GO:0005524">
    <property type="term" value="F:ATP binding"/>
    <property type="evidence" value="ECO:0007669"/>
    <property type="project" value="InterPro"/>
</dbReference>
<dbReference type="GO" id="GO:0006310">
    <property type="term" value="P:DNA recombination"/>
    <property type="evidence" value="ECO:0007669"/>
    <property type="project" value="InterPro"/>
</dbReference>
<dbReference type="GO" id="GO:0003910">
    <property type="term" value="F:DNA ligase (ATP) activity"/>
    <property type="evidence" value="ECO:0007669"/>
    <property type="project" value="UniProtKB-EC"/>
</dbReference>
<accession>A0A5Q0L7Q1</accession>
<dbReference type="SUPFAM" id="SSF56091">
    <property type="entry name" value="DNA ligase/mRNA capping enzyme, catalytic domain"/>
    <property type="match status" value="1"/>
</dbReference>
<keyword evidence="4" id="KW-1185">Reference proteome</keyword>
<dbReference type="PROSITE" id="PS50160">
    <property type="entry name" value="DNA_LIGASE_A3"/>
    <property type="match status" value="1"/>
</dbReference>
<evidence type="ECO:0000259" key="2">
    <source>
        <dbReference type="PROSITE" id="PS50160"/>
    </source>
</evidence>
<dbReference type="EMBL" id="CP045643">
    <property type="protein sequence ID" value="QFZ72961.1"/>
    <property type="molecule type" value="Genomic_DNA"/>
</dbReference>
<dbReference type="InterPro" id="IPR012310">
    <property type="entry name" value="DNA_ligase_ATP-dep_cent"/>
</dbReference>
<evidence type="ECO:0000313" key="3">
    <source>
        <dbReference type="EMBL" id="QFZ72961.1"/>
    </source>
</evidence>
<dbReference type="Gene3D" id="3.30.470.30">
    <property type="entry name" value="DNA ligase/mRNA capping enzyme"/>
    <property type="match status" value="1"/>
</dbReference>
<dbReference type="Proteomes" id="UP000326179">
    <property type="component" value="Chromosome"/>
</dbReference>
<dbReference type="InterPro" id="IPR012340">
    <property type="entry name" value="NA-bd_OB-fold"/>
</dbReference>
<evidence type="ECO:0000313" key="4">
    <source>
        <dbReference type="Proteomes" id="UP000326179"/>
    </source>
</evidence>
<protein>
    <recommendedName>
        <fullName evidence="2">ATP-dependent DNA ligase family profile domain-containing protein</fullName>
    </recommendedName>
</protein>
<comment type="catalytic activity">
    <reaction evidence="1">
        <text>ATP + (deoxyribonucleotide)n-3'-hydroxyl + 5'-phospho-(deoxyribonucleotide)m = (deoxyribonucleotide)n+m + AMP + diphosphate.</text>
        <dbReference type="EC" id="6.5.1.1"/>
    </reaction>
</comment>
<feature type="domain" description="ATP-dependent DNA ligase family profile" evidence="2">
    <location>
        <begin position="33"/>
        <end position="124"/>
    </location>
</feature>
<proteinExistence type="predicted"/>
<sequence>MPPPACRAGRFRASCTPLHLQNRLQRRGATAARATDEWPAYFIAFDLLRLPGTDTTGWPYRRRRAALESMFAARRLAASWTLPPSTTNPDTVREWLTWTSAGFEGVVFKRLDAPYRPAETGWLKYMVRESTEAVVGAVTGPPATPRSLPLGRYDDHGQLQYIVRTTTLPRTAGAAVSEHLTAAQREHPWTGWSFTSGWGRRETLNVTLVEPDLIVEVGTDIAHSEPAVVPGHCAVPARCAATLRTSGAGRRPARAAPWFRTCPRYALVRDPAQPV</sequence>
<gene>
    <name evidence="3" type="ORF">GFH48_06530</name>
</gene>
<evidence type="ECO:0000256" key="1">
    <source>
        <dbReference type="ARBA" id="ARBA00034003"/>
    </source>
</evidence>
<reference evidence="3 4" key="1">
    <citation type="submission" date="2019-10" db="EMBL/GenBank/DDBJ databases">
        <title>A novel species.</title>
        <authorList>
            <person name="Gao J."/>
        </authorList>
    </citation>
    <scope>NUCLEOTIDE SEQUENCE [LARGE SCALE GENOMIC DNA]</scope>
    <source>
        <strain evidence="3 4">QMT-28</strain>
    </source>
</reference>
<dbReference type="GO" id="GO:0006281">
    <property type="term" value="P:DNA repair"/>
    <property type="evidence" value="ECO:0007669"/>
    <property type="project" value="InterPro"/>
</dbReference>
<name>A0A5Q0L7Q1_9ACTN</name>
<dbReference type="Pfam" id="PF01068">
    <property type="entry name" value="DNA_ligase_A_M"/>
    <property type="match status" value="1"/>
</dbReference>
<dbReference type="AlphaFoldDB" id="A0A5Q0L7Q1"/>